<dbReference type="GO" id="GO:0051537">
    <property type="term" value="F:2 iron, 2 sulfur cluster binding"/>
    <property type="evidence" value="ECO:0007669"/>
    <property type="project" value="UniProtKB-KW"/>
</dbReference>
<evidence type="ECO:0000313" key="12">
    <source>
        <dbReference type="Proteomes" id="UP000092839"/>
    </source>
</evidence>
<dbReference type="InterPro" id="IPR017941">
    <property type="entry name" value="Rieske_2Fe-2S"/>
</dbReference>
<feature type="domain" description="Rieske" evidence="10">
    <location>
        <begin position="47"/>
        <end position="158"/>
    </location>
</feature>
<evidence type="ECO:0000256" key="6">
    <source>
        <dbReference type="ARBA" id="ARBA00023002"/>
    </source>
</evidence>
<dbReference type="PANTHER" id="PTHR43756:SF1">
    <property type="entry name" value="3-PHENYLPROPIONATE_CINNAMIC ACID DIOXYGENASE SUBUNIT ALPHA"/>
    <property type="match status" value="1"/>
</dbReference>
<dbReference type="InterPro" id="IPR043266">
    <property type="entry name" value="RHO_NdoB-like_C"/>
</dbReference>
<dbReference type="EMBL" id="CP016428">
    <property type="protein sequence ID" value="ANW05301.1"/>
    <property type="molecule type" value="Genomic_DNA"/>
</dbReference>
<keyword evidence="7" id="KW-0408">Iron</keyword>
<dbReference type="InterPro" id="IPR036922">
    <property type="entry name" value="Rieske_2Fe-2S_sf"/>
</dbReference>
<evidence type="ECO:0000256" key="9">
    <source>
        <dbReference type="ARBA" id="ARBA00023027"/>
    </source>
</evidence>
<protein>
    <submittedName>
        <fullName evidence="11">Hydrogenase</fullName>
    </submittedName>
</protein>
<keyword evidence="2" id="KW-0001">2Fe-2S</keyword>
<evidence type="ECO:0000256" key="2">
    <source>
        <dbReference type="ARBA" id="ARBA00022714"/>
    </source>
</evidence>
<dbReference type="Pfam" id="PF00848">
    <property type="entry name" value="Ring_hydroxyl_A"/>
    <property type="match status" value="1"/>
</dbReference>
<evidence type="ECO:0000256" key="8">
    <source>
        <dbReference type="ARBA" id="ARBA00023014"/>
    </source>
</evidence>
<dbReference type="AlphaFoldDB" id="A0A1B1URA4"/>
<dbReference type="InterPro" id="IPR015879">
    <property type="entry name" value="Ring_hydroxy_dOase_asu_C_dom"/>
</dbReference>
<evidence type="ECO:0000256" key="4">
    <source>
        <dbReference type="ARBA" id="ARBA00022797"/>
    </source>
</evidence>
<dbReference type="PANTHER" id="PTHR43756">
    <property type="entry name" value="CHOLINE MONOOXYGENASE, CHLOROPLASTIC"/>
    <property type="match status" value="1"/>
</dbReference>
<dbReference type="SUPFAM" id="SSF55961">
    <property type="entry name" value="Bet v1-like"/>
    <property type="match status" value="1"/>
</dbReference>
<dbReference type="KEGG" id="bic:LMTR13_04930"/>
<evidence type="ECO:0000313" key="11">
    <source>
        <dbReference type="EMBL" id="ANW05301.1"/>
    </source>
</evidence>
<dbReference type="Pfam" id="PF00355">
    <property type="entry name" value="Rieske"/>
    <property type="match status" value="1"/>
</dbReference>
<evidence type="ECO:0000256" key="5">
    <source>
        <dbReference type="ARBA" id="ARBA00022964"/>
    </source>
</evidence>
<evidence type="ECO:0000256" key="1">
    <source>
        <dbReference type="ARBA" id="ARBA00008751"/>
    </source>
</evidence>
<keyword evidence="5" id="KW-0223">Dioxygenase</keyword>
<comment type="similarity">
    <text evidence="1">Belongs to the bacterial ring-hydroxylating dioxygenase alpha subunit family.</text>
</comment>
<keyword evidence="4" id="KW-0058">Aromatic hydrocarbons catabolism</keyword>
<keyword evidence="8" id="KW-0411">Iron-sulfur</keyword>
<keyword evidence="12" id="KW-1185">Reference proteome</keyword>
<keyword evidence="9" id="KW-0520">NAD</keyword>
<accession>A0A1B1URA4</accession>
<evidence type="ECO:0000256" key="3">
    <source>
        <dbReference type="ARBA" id="ARBA00022723"/>
    </source>
</evidence>
<dbReference type="GO" id="GO:0005506">
    <property type="term" value="F:iron ion binding"/>
    <property type="evidence" value="ECO:0007669"/>
    <property type="project" value="InterPro"/>
</dbReference>
<dbReference type="Gene3D" id="2.102.10.10">
    <property type="entry name" value="Rieske [2Fe-2S] iron-sulphur domain"/>
    <property type="match status" value="1"/>
</dbReference>
<dbReference type="STRING" id="1274631.LMTR13_04930"/>
<reference evidence="11 12" key="1">
    <citation type="submission" date="2016-07" db="EMBL/GenBank/DDBJ databases">
        <title>Complete genome sequence of Bradyrhizobium icense LMTR 13T, a potential inoculant strain isolated from lima bean (Phaseolus lunatus) in Peru.</title>
        <authorList>
            <person name="Ormeno-Orrillo E."/>
            <person name="Duran D."/>
            <person name="Rogel M.A."/>
            <person name="Rey L."/>
            <person name="Imperial J."/>
            <person name="Ruiz-Argueso T."/>
            <person name="Martinez-Romero E."/>
        </authorList>
    </citation>
    <scope>NUCLEOTIDE SEQUENCE [LARGE SCALE GENOMIC DNA]</scope>
    <source>
        <strain evidence="11 12">LMTR 13</strain>
    </source>
</reference>
<dbReference type="PRINTS" id="PR00090">
    <property type="entry name" value="RNGDIOXGNASE"/>
</dbReference>
<dbReference type="InterPro" id="IPR001663">
    <property type="entry name" value="Rng_hydr_dOase-A"/>
</dbReference>
<evidence type="ECO:0000256" key="7">
    <source>
        <dbReference type="ARBA" id="ARBA00023004"/>
    </source>
</evidence>
<organism evidence="11 12">
    <name type="scientific">Bradyrhizobium icense</name>
    <dbReference type="NCBI Taxonomy" id="1274631"/>
    <lineage>
        <taxon>Bacteria</taxon>
        <taxon>Pseudomonadati</taxon>
        <taxon>Pseudomonadota</taxon>
        <taxon>Alphaproteobacteria</taxon>
        <taxon>Hyphomicrobiales</taxon>
        <taxon>Nitrobacteraceae</taxon>
        <taxon>Bradyrhizobium</taxon>
    </lineage>
</organism>
<keyword evidence="3" id="KW-0479">Metal-binding</keyword>
<dbReference type="InterPro" id="IPR015881">
    <property type="entry name" value="ARHD_Rieske_2Fe_2S"/>
</dbReference>
<dbReference type="SUPFAM" id="SSF50022">
    <property type="entry name" value="ISP domain"/>
    <property type="match status" value="1"/>
</dbReference>
<name>A0A1B1URA4_9BRAD</name>
<gene>
    <name evidence="11" type="ORF">LMTR13_04930</name>
</gene>
<dbReference type="PROSITE" id="PS00570">
    <property type="entry name" value="RING_HYDROXYL_ALPHA"/>
    <property type="match status" value="1"/>
</dbReference>
<sequence>MENMAIKSRFDDVAKLVDTEQGFISREIFVDPDLYKEELDKVFTRAWLFIGHEGLIPNPGDFYTTRMGEESVILCRDKKGIIHAFLNSCRHRGMKVCRYEQGNTSIFTCPYHSWTYTTDGKLQGVPQYRSLYDGQLDRDANSLVAVAKLAIYKGTVWATWDKNAPDFLTYLGEAKVHLDQALDCRDGREGGSEVIGVHKWIFPSNWKFAAENFLGDTYHNPSHRSVDLIGIGPSAASGKKGRRDDELEKAQHVWISFPEGHGVHSAIQPENNEYIESFLDNPVLEKYFRYCYEERKRRLGEQARLMPFVGTIFPNTSYHGRQPRGLCAWHPHSPTTTEGWRFFLVDADAPQEVKDYLRHYYMRYSGPAGMTEQDDMENWLYATSASLGTVARRYPFNYQQSLGAWTREHQSLGGTVSVQITEEIARGYYRRWKSYMGGGGWDELLGGNDGLAQRAAE</sequence>
<dbReference type="PROSITE" id="PS51296">
    <property type="entry name" value="RIESKE"/>
    <property type="match status" value="1"/>
</dbReference>
<proteinExistence type="inferred from homology"/>
<dbReference type="Gene3D" id="3.90.380.10">
    <property type="entry name" value="Naphthalene 1,2-dioxygenase Alpha Subunit, Chain A, domain 1"/>
    <property type="match status" value="1"/>
</dbReference>
<keyword evidence="6" id="KW-0560">Oxidoreductase</keyword>
<dbReference type="GO" id="GO:0051213">
    <property type="term" value="F:dioxygenase activity"/>
    <property type="evidence" value="ECO:0007669"/>
    <property type="project" value="UniProtKB-KW"/>
</dbReference>
<dbReference type="CDD" id="cd08881">
    <property type="entry name" value="RHO_alpha_C_NDO-like"/>
    <property type="match status" value="1"/>
</dbReference>
<dbReference type="Proteomes" id="UP000092839">
    <property type="component" value="Chromosome"/>
</dbReference>
<evidence type="ECO:0000259" key="10">
    <source>
        <dbReference type="PROSITE" id="PS51296"/>
    </source>
</evidence>